<comment type="caution">
    <text evidence="1">The sequence shown here is derived from an EMBL/GenBank/DDBJ whole genome shotgun (WGS) entry which is preliminary data.</text>
</comment>
<dbReference type="Proteomes" id="UP000054805">
    <property type="component" value="Unassembled WGS sequence"/>
</dbReference>
<evidence type="ECO:0000313" key="2">
    <source>
        <dbReference type="Proteomes" id="UP000054805"/>
    </source>
</evidence>
<evidence type="ECO:0000313" key="1">
    <source>
        <dbReference type="EMBL" id="KRZ02932.1"/>
    </source>
</evidence>
<sequence>LEKLFIQCLSSKTARHEKPNKEDAFQQPIN</sequence>
<accession>A0A0V1GYT1</accession>
<dbReference type="AlphaFoldDB" id="A0A0V1GYT1"/>
<feature type="non-terminal residue" evidence="1">
    <location>
        <position position="1"/>
    </location>
</feature>
<proteinExistence type="predicted"/>
<keyword evidence="2" id="KW-1185">Reference proteome</keyword>
<protein>
    <submittedName>
        <fullName evidence="1">Uncharacterized protein</fullName>
    </submittedName>
</protein>
<gene>
    <name evidence="1" type="ORF">T4B_1530</name>
</gene>
<feature type="non-terminal residue" evidence="1">
    <location>
        <position position="30"/>
    </location>
</feature>
<organism evidence="1 2">
    <name type="scientific">Trichinella pseudospiralis</name>
    <name type="common">Parasitic roundworm</name>
    <dbReference type="NCBI Taxonomy" id="6337"/>
    <lineage>
        <taxon>Eukaryota</taxon>
        <taxon>Metazoa</taxon>
        <taxon>Ecdysozoa</taxon>
        <taxon>Nematoda</taxon>
        <taxon>Enoplea</taxon>
        <taxon>Dorylaimia</taxon>
        <taxon>Trichinellida</taxon>
        <taxon>Trichinellidae</taxon>
        <taxon>Trichinella</taxon>
    </lineage>
</organism>
<name>A0A0V1GYT1_TRIPS</name>
<dbReference type="EMBL" id="JYDS01000550">
    <property type="protein sequence ID" value="KRZ02932.1"/>
    <property type="molecule type" value="Genomic_DNA"/>
</dbReference>
<reference evidence="1 2" key="1">
    <citation type="submission" date="2015-01" db="EMBL/GenBank/DDBJ databases">
        <title>Evolution of Trichinella species and genotypes.</title>
        <authorList>
            <person name="Korhonen P.K."/>
            <person name="Edoardo P."/>
            <person name="Giuseppe L.R."/>
            <person name="Gasser R.B."/>
        </authorList>
    </citation>
    <scope>NUCLEOTIDE SEQUENCE [LARGE SCALE GENOMIC DNA]</scope>
    <source>
        <strain evidence="1">ISS588</strain>
    </source>
</reference>